<protein>
    <submittedName>
        <fullName evidence="1">Uncharacterized protein</fullName>
    </submittedName>
</protein>
<name>A0A9W6PN55_9ACTN</name>
<evidence type="ECO:0000313" key="2">
    <source>
        <dbReference type="Proteomes" id="UP001165143"/>
    </source>
</evidence>
<evidence type="ECO:0000313" key="1">
    <source>
        <dbReference type="EMBL" id="GLW58030.1"/>
    </source>
</evidence>
<proteinExistence type="predicted"/>
<dbReference type="RefSeq" id="WP_063737545.1">
    <property type="nucleotide sequence ID" value="NZ_BSRX01000046.1"/>
</dbReference>
<accession>A0A9W6PN55</accession>
<dbReference type="EMBL" id="BSRX01000046">
    <property type="protein sequence ID" value="GLW58030.1"/>
    <property type="molecule type" value="Genomic_DNA"/>
</dbReference>
<dbReference type="AlphaFoldDB" id="A0A9W6PN55"/>
<organism evidence="1 2">
    <name type="scientific">Kitasatospora phosalacinea</name>
    <dbReference type="NCBI Taxonomy" id="2065"/>
    <lineage>
        <taxon>Bacteria</taxon>
        <taxon>Bacillati</taxon>
        <taxon>Actinomycetota</taxon>
        <taxon>Actinomycetes</taxon>
        <taxon>Kitasatosporales</taxon>
        <taxon>Streptomycetaceae</taxon>
        <taxon>Kitasatospora</taxon>
    </lineage>
</organism>
<dbReference type="Proteomes" id="UP001165143">
    <property type="component" value="Unassembled WGS sequence"/>
</dbReference>
<sequence length="192" mass="20594">MPAAVRGALVRSAPSDPGRPIGVLWLPADAPRLPLGRISLRWEPATRSGWDVTAHLGLATTEVHLASWHAAPDTWPHLVRPTLHEVTGLCSALALATTALNLALGLPEPGPHLDHDQDLDEMGTDATHTALTDAVNTLAPTHPVRQLREHLDTTLTAGGVDCLPAPWDDWADLPHQCQGHPIDAQRCDCLDL</sequence>
<reference evidence="1" key="1">
    <citation type="submission" date="2023-02" db="EMBL/GenBank/DDBJ databases">
        <title>Kitasatospora phosalacinea NBRC 14362.</title>
        <authorList>
            <person name="Ichikawa N."/>
            <person name="Sato H."/>
            <person name="Tonouchi N."/>
        </authorList>
    </citation>
    <scope>NUCLEOTIDE SEQUENCE</scope>
    <source>
        <strain evidence="1">NBRC 14362</strain>
    </source>
</reference>
<gene>
    <name evidence="1" type="ORF">Kpho01_60410</name>
</gene>
<comment type="caution">
    <text evidence="1">The sequence shown here is derived from an EMBL/GenBank/DDBJ whole genome shotgun (WGS) entry which is preliminary data.</text>
</comment>